<feature type="compositionally biased region" description="Polar residues" evidence="2">
    <location>
        <begin position="336"/>
        <end position="345"/>
    </location>
</feature>
<feature type="region of interest" description="Disordered" evidence="2">
    <location>
        <begin position="279"/>
        <end position="379"/>
    </location>
</feature>
<organism evidence="5 6">
    <name type="scientific">Ceratocystis lukuohia</name>
    <dbReference type="NCBI Taxonomy" id="2019550"/>
    <lineage>
        <taxon>Eukaryota</taxon>
        <taxon>Fungi</taxon>
        <taxon>Dikarya</taxon>
        <taxon>Ascomycota</taxon>
        <taxon>Pezizomycotina</taxon>
        <taxon>Sordariomycetes</taxon>
        <taxon>Hypocreomycetidae</taxon>
        <taxon>Microascales</taxon>
        <taxon>Ceratocystidaceae</taxon>
        <taxon>Ceratocystis</taxon>
    </lineage>
</organism>
<dbReference type="Gene3D" id="1.10.150.50">
    <property type="entry name" value="Transcription Factor, Ets-1"/>
    <property type="match status" value="1"/>
</dbReference>
<dbReference type="PANTHER" id="PTHR24135:SF28">
    <property type="entry name" value="LD13733P"/>
    <property type="match status" value="1"/>
</dbReference>
<dbReference type="Gene3D" id="3.10.20.90">
    <property type="entry name" value="Phosphatidylinositol 3-kinase Catalytic Subunit, Chain A, domain 1"/>
    <property type="match status" value="1"/>
</dbReference>
<dbReference type="SUPFAM" id="SSF47769">
    <property type="entry name" value="SAM/Pointed domain"/>
    <property type="match status" value="1"/>
</dbReference>
<evidence type="ECO:0000313" key="5">
    <source>
        <dbReference type="EMBL" id="KAL2889709.1"/>
    </source>
</evidence>
<feature type="domain" description="Ras-associating" evidence="4">
    <location>
        <begin position="383"/>
        <end position="456"/>
    </location>
</feature>
<dbReference type="RefSeq" id="XP_070860889.1">
    <property type="nucleotide sequence ID" value="XM_071006702.1"/>
</dbReference>
<evidence type="ECO:0000313" key="6">
    <source>
        <dbReference type="Proteomes" id="UP001610728"/>
    </source>
</evidence>
<dbReference type="SMART" id="SM00454">
    <property type="entry name" value="SAM"/>
    <property type="match status" value="1"/>
</dbReference>
<feature type="region of interest" description="Disordered" evidence="2">
    <location>
        <begin position="1"/>
        <end position="57"/>
    </location>
</feature>
<name>A0ABR4MN54_9PEZI</name>
<dbReference type="Pfam" id="PF00788">
    <property type="entry name" value="RA"/>
    <property type="match status" value="1"/>
</dbReference>
<evidence type="ECO:0000259" key="4">
    <source>
        <dbReference type="PROSITE" id="PS50200"/>
    </source>
</evidence>
<dbReference type="EMBL" id="JABSNW010000002">
    <property type="protein sequence ID" value="KAL2889709.1"/>
    <property type="molecule type" value="Genomic_DNA"/>
</dbReference>
<dbReference type="InterPro" id="IPR029071">
    <property type="entry name" value="Ubiquitin-like_domsf"/>
</dbReference>
<dbReference type="InterPro" id="IPR001660">
    <property type="entry name" value="SAM"/>
</dbReference>
<dbReference type="GeneID" id="98115884"/>
<feature type="coiled-coil region" evidence="1">
    <location>
        <begin position="171"/>
        <end position="205"/>
    </location>
</feature>
<comment type="caution">
    <text evidence="5">The sequence shown here is derived from an EMBL/GenBank/DDBJ whole genome shotgun (WGS) entry which is preliminary data.</text>
</comment>
<dbReference type="PANTHER" id="PTHR24135">
    <property type="entry name" value="SH3 AND MULTIPLE ANKYRIN REPEAT DOMAINS PROTEIN"/>
    <property type="match status" value="1"/>
</dbReference>
<feature type="compositionally biased region" description="Basic and acidic residues" evidence="2">
    <location>
        <begin position="347"/>
        <end position="357"/>
    </location>
</feature>
<dbReference type="InterPro" id="IPR051569">
    <property type="entry name" value="SHANK"/>
</dbReference>
<evidence type="ECO:0000256" key="2">
    <source>
        <dbReference type="SAM" id="MobiDB-lite"/>
    </source>
</evidence>
<dbReference type="PROSITE" id="PS50200">
    <property type="entry name" value="RA"/>
    <property type="match status" value="1"/>
</dbReference>
<dbReference type="CDD" id="cd01786">
    <property type="entry name" value="RA_STE50"/>
    <property type="match status" value="1"/>
</dbReference>
<feature type="compositionally biased region" description="Polar residues" evidence="2">
    <location>
        <begin position="283"/>
        <end position="328"/>
    </location>
</feature>
<sequence>MSFESRAVYTESDADDEYDGHIADSSPVADSLASPYDSEMPSSSEHTPTTYGHLGPGDRLPETLITDWSAEECVDFLATIGLSQYANVFLGTCFPRRCCPPENGIIGEALIALLHDDLKSMGITSVGHRLTILKSVYDVKRAQDVEIDTDHYIPLSADAEAQYTNATIKDIRMLMDQIRERDDRANTLEQDLRRITEDFRRLREDMLPALRLVKDAQAPLPNVSNAANPSYSFETAVPTSGPGSTGHLGRTLSTKRFQPVMAPSPSHMQTTHERPIMEDASTTERAFSSTHLSSLNGGLTPGTSSPVYNTNIPSPTSPPVLQQTTLASRSYRAEPASSTRSTFTESDYGHNSRDKAQQPHRRRETPVPDTPGASGSNTPMEIFKSFRVSLEDPCYKVLPAALRKYQINAPWEQYSLYIVYGDQERCLGPNEKPLILFKQLDKEGKKPMFMLRKTNPNPHEGPQDIPGSAGLNTAARGAAAGYDPPGGII</sequence>
<dbReference type="InterPro" id="IPR000159">
    <property type="entry name" value="RA_dom"/>
</dbReference>
<dbReference type="Proteomes" id="UP001610728">
    <property type="component" value="Unassembled WGS sequence"/>
</dbReference>
<dbReference type="Pfam" id="PF07647">
    <property type="entry name" value="SAM_2"/>
    <property type="match status" value="1"/>
</dbReference>
<gene>
    <name evidence="5" type="ORF">HOO65_020251</name>
</gene>
<dbReference type="InterPro" id="IPR013761">
    <property type="entry name" value="SAM/pointed_sf"/>
</dbReference>
<evidence type="ECO:0000259" key="3">
    <source>
        <dbReference type="PROSITE" id="PS50105"/>
    </source>
</evidence>
<feature type="domain" description="SAM" evidence="3">
    <location>
        <begin position="68"/>
        <end position="142"/>
    </location>
</feature>
<feature type="compositionally biased region" description="Polar residues" evidence="2">
    <location>
        <begin position="40"/>
        <end position="50"/>
    </location>
</feature>
<reference evidence="5 6" key="1">
    <citation type="submission" date="2020-05" db="EMBL/GenBank/DDBJ databases">
        <title>Ceratocystis lukuohia genome.</title>
        <authorList>
            <person name="Harrington T.C."/>
            <person name="Kim K."/>
            <person name="Mayers C.G."/>
        </authorList>
    </citation>
    <scope>NUCLEOTIDE SEQUENCE [LARGE SCALE GENOMIC DNA]</scope>
    <source>
        <strain evidence="5 6">C4212</strain>
    </source>
</reference>
<dbReference type="SMART" id="SM00314">
    <property type="entry name" value="RA"/>
    <property type="match status" value="1"/>
</dbReference>
<dbReference type="PROSITE" id="PS50105">
    <property type="entry name" value="SAM_DOMAIN"/>
    <property type="match status" value="1"/>
</dbReference>
<proteinExistence type="predicted"/>
<keyword evidence="1" id="KW-0175">Coiled coil</keyword>
<keyword evidence="6" id="KW-1185">Reference proteome</keyword>
<evidence type="ECO:0000256" key="1">
    <source>
        <dbReference type="SAM" id="Coils"/>
    </source>
</evidence>
<protein>
    <submittedName>
        <fullName evidence="5">Protein STE50</fullName>
    </submittedName>
</protein>
<dbReference type="SUPFAM" id="SSF54236">
    <property type="entry name" value="Ubiquitin-like"/>
    <property type="match status" value="1"/>
</dbReference>
<accession>A0ABR4MN54</accession>